<dbReference type="SMART" id="SM00257">
    <property type="entry name" value="LysM"/>
    <property type="match status" value="2"/>
</dbReference>
<evidence type="ECO:0000259" key="9">
    <source>
        <dbReference type="PROSITE" id="PS51782"/>
    </source>
</evidence>
<keyword evidence="2" id="KW-0645">Protease</keyword>
<evidence type="ECO:0000313" key="11">
    <source>
        <dbReference type="EMBL" id="MFC6385898.1"/>
    </source>
</evidence>
<keyword evidence="5" id="KW-0378">Hydrolase</keyword>
<keyword evidence="4" id="KW-0677">Repeat</keyword>
<dbReference type="PROSITE" id="PS51782">
    <property type="entry name" value="LYSM"/>
    <property type="match status" value="2"/>
</dbReference>
<dbReference type="Gene3D" id="3.90.1720.10">
    <property type="entry name" value="endopeptidase domain like (from Nostoc punctiforme)"/>
    <property type="match status" value="1"/>
</dbReference>
<feature type="compositionally biased region" description="Polar residues" evidence="7">
    <location>
        <begin position="160"/>
        <end position="169"/>
    </location>
</feature>
<sequence>MQKAKFIVPALISSAVFSATAHQAYAATGKDLVSNSMKYLGIPYKYGAAAYSTQSFDCSSFTQYLFKKVYKMTLPRTSTLQSQKGLAVNKANLINGDLLFFDTSGDGSIDHVGIYIGNGKMISSETYVGVHITNVFRGGGSEHYWKPRFIKARRINPTPTVSELSYQPPTKSKSSTSKSTTKITYTVKRGDSLSKIANNYHTTITKLKSLNKLSSNMIRVGEKLTISSFSTSTPKKLSVKPVLKKSVSKTSTKHTVKSGESLWEIATLHGTSINKLMKKNNLSSTLIYPGQKIYI</sequence>
<feature type="domain" description="NlpC/P60" evidence="10">
    <location>
        <begin position="26"/>
        <end position="156"/>
    </location>
</feature>
<dbReference type="InterPro" id="IPR038765">
    <property type="entry name" value="Papain-like_cys_pep_sf"/>
</dbReference>
<keyword evidence="12" id="KW-1185">Reference proteome</keyword>
<dbReference type="RefSeq" id="WP_253052437.1">
    <property type="nucleotide sequence ID" value="NZ_JAMXWN010000002.1"/>
</dbReference>
<feature type="region of interest" description="Disordered" evidence="7">
    <location>
        <begin position="160"/>
        <end position="181"/>
    </location>
</feature>
<keyword evidence="6" id="KW-0788">Thiol protease</keyword>
<feature type="domain" description="LysM" evidence="9">
    <location>
        <begin position="252"/>
        <end position="295"/>
    </location>
</feature>
<dbReference type="SUPFAM" id="SSF54106">
    <property type="entry name" value="LysM domain"/>
    <property type="match status" value="2"/>
</dbReference>
<name>A0ABW1WBE1_9BACL</name>
<feature type="signal peptide" evidence="8">
    <location>
        <begin position="1"/>
        <end position="26"/>
    </location>
</feature>
<evidence type="ECO:0000256" key="8">
    <source>
        <dbReference type="SAM" id="SignalP"/>
    </source>
</evidence>
<dbReference type="CDD" id="cd00118">
    <property type="entry name" value="LysM"/>
    <property type="match status" value="2"/>
</dbReference>
<dbReference type="PANTHER" id="PTHR47360:SF1">
    <property type="entry name" value="ENDOPEPTIDASE NLPC-RELATED"/>
    <property type="match status" value="1"/>
</dbReference>
<evidence type="ECO:0000256" key="7">
    <source>
        <dbReference type="SAM" id="MobiDB-lite"/>
    </source>
</evidence>
<dbReference type="InterPro" id="IPR018392">
    <property type="entry name" value="LysM"/>
</dbReference>
<dbReference type="Pfam" id="PF01476">
    <property type="entry name" value="LysM"/>
    <property type="match status" value="2"/>
</dbReference>
<evidence type="ECO:0000256" key="5">
    <source>
        <dbReference type="ARBA" id="ARBA00022801"/>
    </source>
</evidence>
<dbReference type="InterPro" id="IPR036779">
    <property type="entry name" value="LysM_dom_sf"/>
</dbReference>
<gene>
    <name evidence="11" type="ORF">ACFP7A_04720</name>
</gene>
<dbReference type="Proteomes" id="UP001596267">
    <property type="component" value="Unassembled WGS sequence"/>
</dbReference>
<dbReference type="SUPFAM" id="SSF54001">
    <property type="entry name" value="Cysteine proteinases"/>
    <property type="match status" value="1"/>
</dbReference>
<feature type="domain" description="LysM" evidence="9">
    <location>
        <begin position="183"/>
        <end position="226"/>
    </location>
</feature>
<dbReference type="InterPro" id="IPR000064">
    <property type="entry name" value="NLP_P60_dom"/>
</dbReference>
<dbReference type="PROSITE" id="PS51935">
    <property type="entry name" value="NLPC_P60"/>
    <property type="match status" value="1"/>
</dbReference>
<feature type="compositionally biased region" description="Low complexity" evidence="7">
    <location>
        <begin position="170"/>
        <end position="181"/>
    </location>
</feature>
<feature type="chain" id="PRO_5046046538" evidence="8">
    <location>
        <begin position="27"/>
        <end position="295"/>
    </location>
</feature>
<evidence type="ECO:0000259" key="10">
    <source>
        <dbReference type="PROSITE" id="PS51935"/>
    </source>
</evidence>
<accession>A0ABW1WBE1</accession>
<comment type="similarity">
    <text evidence="1">Belongs to the peptidase C40 family.</text>
</comment>
<evidence type="ECO:0000256" key="6">
    <source>
        <dbReference type="ARBA" id="ARBA00022807"/>
    </source>
</evidence>
<proteinExistence type="inferred from homology"/>
<dbReference type="Pfam" id="PF00877">
    <property type="entry name" value="NLPC_P60"/>
    <property type="match status" value="1"/>
</dbReference>
<organism evidence="11 12">
    <name type="scientific">Sporolactobacillus kofuensis</name>
    <dbReference type="NCBI Taxonomy" id="269672"/>
    <lineage>
        <taxon>Bacteria</taxon>
        <taxon>Bacillati</taxon>
        <taxon>Bacillota</taxon>
        <taxon>Bacilli</taxon>
        <taxon>Bacillales</taxon>
        <taxon>Sporolactobacillaceae</taxon>
        <taxon>Sporolactobacillus</taxon>
    </lineage>
</organism>
<protein>
    <submittedName>
        <fullName evidence="11">LysM peptidoglycan-binding domain-containing protein</fullName>
    </submittedName>
</protein>
<dbReference type="Gene3D" id="3.10.350.10">
    <property type="entry name" value="LysM domain"/>
    <property type="match status" value="2"/>
</dbReference>
<evidence type="ECO:0000256" key="2">
    <source>
        <dbReference type="ARBA" id="ARBA00022670"/>
    </source>
</evidence>
<dbReference type="EMBL" id="JBHSTQ010000003">
    <property type="protein sequence ID" value="MFC6385898.1"/>
    <property type="molecule type" value="Genomic_DNA"/>
</dbReference>
<evidence type="ECO:0000256" key="1">
    <source>
        <dbReference type="ARBA" id="ARBA00007074"/>
    </source>
</evidence>
<evidence type="ECO:0000256" key="3">
    <source>
        <dbReference type="ARBA" id="ARBA00022729"/>
    </source>
</evidence>
<evidence type="ECO:0000313" key="12">
    <source>
        <dbReference type="Proteomes" id="UP001596267"/>
    </source>
</evidence>
<comment type="caution">
    <text evidence="11">The sequence shown here is derived from an EMBL/GenBank/DDBJ whole genome shotgun (WGS) entry which is preliminary data.</text>
</comment>
<dbReference type="InterPro" id="IPR052062">
    <property type="entry name" value="Murein_DD/LD_carboxypeptidase"/>
</dbReference>
<reference evidence="12" key="1">
    <citation type="journal article" date="2019" name="Int. J. Syst. Evol. Microbiol.">
        <title>The Global Catalogue of Microorganisms (GCM) 10K type strain sequencing project: providing services to taxonomists for standard genome sequencing and annotation.</title>
        <authorList>
            <consortium name="The Broad Institute Genomics Platform"/>
            <consortium name="The Broad Institute Genome Sequencing Center for Infectious Disease"/>
            <person name="Wu L."/>
            <person name="Ma J."/>
        </authorList>
    </citation>
    <scope>NUCLEOTIDE SEQUENCE [LARGE SCALE GENOMIC DNA]</scope>
    <source>
        <strain evidence="12">CCUG 42001</strain>
    </source>
</reference>
<keyword evidence="3 8" id="KW-0732">Signal</keyword>
<evidence type="ECO:0000256" key="4">
    <source>
        <dbReference type="ARBA" id="ARBA00022737"/>
    </source>
</evidence>
<dbReference type="PANTHER" id="PTHR47360">
    <property type="entry name" value="MUREIN DD-ENDOPEPTIDASE MEPS/MUREIN LD-CARBOXYPEPTIDASE"/>
    <property type="match status" value="1"/>
</dbReference>